<sequence>MLPDEAWRQRLNDPVFVAFSKSEPIGIMGLLRFRPRKMAHRATLVMVYLRECFRSTGLAKDLLDAVIDFARGEGVLQLELAVNAENPAALRFYRRHGFIEVGRIPCGLLDGDREIVDVIMVRRLSG</sequence>
<dbReference type="InterPro" id="IPR000182">
    <property type="entry name" value="GNAT_dom"/>
</dbReference>
<gene>
    <name evidence="4" type="ORF">GA0061101_11753</name>
</gene>
<dbReference type="GO" id="GO:0016747">
    <property type="term" value="F:acyltransferase activity, transferring groups other than amino-acyl groups"/>
    <property type="evidence" value="ECO:0007669"/>
    <property type="project" value="InterPro"/>
</dbReference>
<protein>
    <submittedName>
        <fullName evidence="4">L-amino acid N-acyltransferase YncA</fullName>
    </submittedName>
</protein>
<dbReference type="InterPro" id="IPR050832">
    <property type="entry name" value="Bact_Acetyltransf"/>
</dbReference>
<evidence type="ECO:0000259" key="3">
    <source>
        <dbReference type="PROSITE" id="PS51186"/>
    </source>
</evidence>
<name>A0A1C3WTX4_9HYPH</name>
<dbReference type="Proteomes" id="UP000199205">
    <property type="component" value="Unassembled WGS sequence"/>
</dbReference>
<dbReference type="SUPFAM" id="SSF55729">
    <property type="entry name" value="Acyl-CoA N-acyltransferases (Nat)"/>
    <property type="match status" value="1"/>
</dbReference>
<dbReference type="EMBL" id="FMAF01000017">
    <property type="protein sequence ID" value="SCB43418.1"/>
    <property type="molecule type" value="Genomic_DNA"/>
</dbReference>
<keyword evidence="1 4" id="KW-0808">Transferase</keyword>
<dbReference type="PROSITE" id="PS51186">
    <property type="entry name" value="GNAT"/>
    <property type="match status" value="1"/>
</dbReference>
<proteinExistence type="predicted"/>
<reference evidence="5" key="1">
    <citation type="submission" date="2016-08" db="EMBL/GenBank/DDBJ databases">
        <authorList>
            <person name="Varghese N."/>
            <person name="Submissions Spin"/>
        </authorList>
    </citation>
    <scope>NUCLEOTIDE SEQUENCE [LARGE SCALE GENOMIC DNA]</scope>
    <source>
        <strain evidence="5">P1-7</strain>
    </source>
</reference>
<dbReference type="PANTHER" id="PTHR43877">
    <property type="entry name" value="AMINOALKYLPHOSPHONATE N-ACETYLTRANSFERASE-RELATED-RELATED"/>
    <property type="match status" value="1"/>
</dbReference>
<dbReference type="Pfam" id="PF00583">
    <property type="entry name" value="Acetyltransf_1"/>
    <property type="match status" value="1"/>
</dbReference>
<evidence type="ECO:0000313" key="4">
    <source>
        <dbReference type="EMBL" id="SCB43418.1"/>
    </source>
</evidence>
<evidence type="ECO:0000256" key="1">
    <source>
        <dbReference type="ARBA" id="ARBA00022679"/>
    </source>
</evidence>
<dbReference type="InterPro" id="IPR016181">
    <property type="entry name" value="Acyl_CoA_acyltransferase"/>
</dbReference>
<keyword evidence="2 4" id="KW-0012">Acyltransferase</keyword>
<evidence type="ECO:0000256" key="2">
    <source>
        <dbReference type="ARBA" id="ARBA00023315"/>
    </source>
</evidence>
<dbReference type="Gene3D" id="3.40.630.30">
    <property type="match status" value="1"/>
</dbReference>
<dbReference type="AlphaFoldDB" id="A0A1C3WTX4"/>
<dbReference type="CDD" id="cd04301">
    <property type="entry name" value="NAT_SF"/>
    <property type="match status" value="1"/>
</dbReference>
<feature type="domain" description="N-acetyltransferase" evidence="3">
    <location>
        <begin position="1"/>
        <end position="125"/>
    </location>
</feature>
<evidence type="ECO:0000313" key="5">
    <source>
        <dbReference type="Proteomes" id="UP000199205"/>
    </source>
</evidence>
<accession>A0A1C3WTX4</accession>
<organism evidence="4 5">
    <name type="scientific">Rhizobium lusitanum</name>
    <dbReference type="NCBI Taxonomy" id="293958"/>
    <lineage>
        <taxon>Bacteria</taxon>
        <taxon>Pseudomonadati</taxon>
        <taxon>Pseudomonadota</taxon>
        <taxon>Alphaproteobacteria</taxon>
        <taxon>Hyphomicrobiales</taxon>
        <taxon>Rhizobiaceae</taxon>
        <taxon>Rhizobium/Agrobacterium group</taxon>
        <taxon>Rhizobium</taxon>
    </lineage>
</organism>